<keyword evidence="8 9" id="KW-0460">Magnesium</keyword>
<sequence length="488" mass="55452">MSVKEFPSLNEQQLQRLVYEVTQFGLSNGLIMYPPAPYSNYQPVLAPITIYPTPLPRDQFLKSLDIQLIYNKLYANIVSENEWLTNIIKTLSSSDKDFTGKLWDCYLKALNNGIVQDVSLSLTRSDYMYDELSNQIKQVEFNTVSVSFGGLSSKVGKTHQYLNQNGLYSNNGDNISTYYKENEIVISESDEKLATGLYTGVKYYNDKYLNGENKSIVLMIIQPNERNAFDQRAIEYQLSKNHNVITKRVELPNVLSMVKIDKNNSNKLYYQGLEVSVVYYRSAYGPSEFNQPETWDVRINLESSLSIKCPSLLTQLSGSKKIQQLLTKKDILSKFIDNDLEINKITDTFCKIYPLDESNDGLLARKLAFEKPDNFVLKPQREGGGNNIYKDDIPNFLNSIPKSEWEAYILMELIHPKIHNNIILRNGELLNDGIVSELGIFGTYLFNEKTGEILNNNVAGHLLRSKTSSSNEGGVAAGFGCVDNMYLY</sequence>
<dbReference type="GO" id="GO:0043295">
    <property type="term" value="F:glutathione binding"/>
    <property type="evidence" value="ECO:0007669"/>
    <property type="project" value="UniProtKB-UniRule"/>
</dbReference>
<feature type="binding site" evidence="12">
    <location>
        <begin position="281"/>
        <end position="284"/>
    </location>
    <ligand>
        <name>substrate</name>
    </ligand>
</feature>
<dbReference type="AlphaFoldDB" id="A0AAV5RCS7"/>
<dbReference type="GO" id="GO:0000287">
    <property type="term" value="F:magnesium ion binding"/>
    <property type="evidence" value="ECO:0007669"/>
    <property type="project" value="UniProtKB-UniRule"/>
</dbReference>
<dbReference type="InterPro" id="IPR005615">
    <property type="entry name" value="Glutathione_synthase"/>
</dbReference>
<feature type="binding site" evidence="10">
    <location>
        <position position="231"/>
    </location>
    <ligand>
        <name>substrate</name>
    </ligand>
</feature>
<dbReference type="Pfam" id="PF03199">
    <property type="entry name" value="GSH_synthase"/>
    <property type="match status" value="1"/>
</dbReference>
<evidence type="ECO:0000256" key="5">
    <source>
        <dbReference type="ARBA" id="ARBA00022723"/>
    </source>
</evidence>
<dbReference type="EMBL" id="BTGB01000009">
    <property type="protein sequence ID" value="GMM49007.1"/>
    <property type="molecule type" value="Genomic_DNA"/>
</dbReference>
<evidence type="ECO:0000256" key="9">
    <source>
        <dbReference type="PIRNR" id="PIRNR001558"/>
    </source>
</evidence>
<accession>A0AAV5RCS7</accession>
<feature type="binding site" evidence="12">
    <location>
        <begin position="475"/>
        <end position="476"/>
    </location>
    <ligand>
        <name>substrate</name>
    </ligand>
</feature>
<keyword evidence="4 9" id="KW-0317">Glutathione biosynthesis</keyword>
<dbReference type="FunFam" id="3.30.1490.50:FF:000002">
    <property type="entry name" value="Glutathione synthetase"/>
    <property type="match status" value="1"/>
</dbReference>
<feature type="binding site" evidence="10">
    <location>
        <begin position="378"/>
        <end position="387"/>
    </location>
    <ligand>
        <name>ATP</name>
        <dbReference type="ChEBI" id="CHEBI:30616"/>
    </ligand>
</feature>
<evidence type="ECO:0000256" key="11">
    <source>
        <dbReference type="PIRSR" id="PIRSR001558-2"/>
    </source>
</evidence>
<organism evidence="14 15">
    <name type="scientific">Pichia kluyveri</name>
    <name type="common">Yeast</name>
    <dbReference type="NCBI Taxonomy" id="36015"/>
    <lineage>
        <taxon>Eukaryota</taxon>
        <taxon>Fungi</taxon>
        <taxon>Dikarya</taxon>
        <taxon>Ascomycota</taxon>
        <taxon>Saccharomycotina</taxon>
        <taxon>Pichiomycetes</taxon>
        <taxon>Pichiales</taxon>
        <taxon>Pichiaceae</taxon>
        <taxon>Pichia</taxon>
    </lineage>
</organism>
<keyword evidence="15" id="KW-1185">Reference proteome</keyword>
<keyword evidence="3 9" id="KW-0436">Ligase</keyword>
<dbReference type="PIRSF" id="PIRSF001558">
    <property type="entry name" value="GSHase"/>
    <property type="match status" value="1"/>
</dbReference>
<feature type="binding site" evidence="10">
    <location>
        <position position="472"/>
    </location>
    <ligand>
        <name>ATP</name>
        <dbReference type="ChEBI" id="CHEBI:30616"/>
    </ligand>
</feature>
<feature type="binding site" evidence="12">
    <location>
        <begin position="225"/>
        <end position="227"/>
    </location>
    <ligand>
        <name>substrate</name>
    </ligand>
</feature>
<comment type="pathway">
    <text evidence="1 9">Sulfur metabolism; glutathione biosynthesis; glutathione from L-cysteine and L-glutamate: step 2/2.</text>
</comment>
<feature type="binding site" evidence="10">
    <location>
        <position position="124"/>
    </location>
    <ligand>
        <name>substrate</name>
    </ligand>
</feature>
<evidence type="ECO:0000256" key="3">
    <source>
        <dbReference type="ARBA" id="ARBA00022598"/>
    </source>
</evidence>
<dbReference type="GO" id="GO:0005829">
    <property type="term" value="C:cytosol"/>
    <property type="evidence" value="ECO:0007669"/>
    <property type="project" value="TreeGrafter"/>
</dbReference>
<keyword evidence="6 9" id="KW-0547">Nucleotide-binding</keyword>
<keyword evidence="7 9" id="KW-0067">ATP-binding</keyword>
<dbReference type="Gene3D" id="3.30.470.20">
    <property type="entry name" value="ATP-grasp fold, B domain"/>
    <property type="match status" value="1"/>
</dbReference>
<dbReference type="InterPro" id="IPR014042">
    <property type="entry name" value="Glutathione_synthase_a-hlx"/>
</dbReference>
<gene>
    <name evidence="14" type="ORF">DAPK24_056050</name>
</gene>
<dbReference type="Proteomes" id="UP001378960">
    <property type="component" value="Unassembled WGS sequence"/>
</dbReference>
<dbReference type="GO" id="GO:0004363">
    <property type="term" value="F:glutathione synthase activity"/>
    <property type="evidence" value="ECO:0007669"/>
    <property type="project" value="UniProtKB-UniRule"/>
</dbReference>
<dbReference type="GO" id="GO:0005524">
    <property type="term" value="F:ATP binding"/>
    <property type="evidence" value="ECO:0007669"/>
    <property type="project" value="UniProtKB-UniRule"/>
</dbReference>
<dbReference type="InterPro" id="IPR004887">
    <property type="entry name" value="GSH_synth_subst-bd"/>
</dbReference>
<evidence type="ECO:0000256" key="1">
    <source>
        <dbReference type="ARBA" id="ARBA00004965"/>
    </source>
</evidence>
<dbReference type="Gene3D" id="1.10.1080.10">
    <property type="entry name" value="Glutathione Synthetase, Chain A, domain 3"/>
    <property type="match status" value="1"/>
</dbReference>
<comment type="caution">
    <text evidence="14">The sequence shown here is derived from an EMBL/GenBank/DDBJ whole genome shotgun (WGS) entry which is preliminary data.</text>
</comment>
<dbReference type="InterPro" id="IPR037013">
    <property type="entry name" value="GSH-S_sub-bd_sf"/>
</dbReference>
<feature type="binding site" evidence="10">
    <location>
        <position position="140"/>
    </location>
    <ligand>
        <name>ATP</name>
        <dbReference type="ChEBI" id="CHEBI:30616"/>
    </ligand>
</feature>
<dbReference type="SUPFAM" id="SSF52440">
    <property type="entry name" value="PreATP-grasp domain"/>
    <property type="match status" value="1"/>
</dbReference>
<evidence type="ECO:0000256" key="10">
    <source>
        <dbReference type="PIRSR" id="PIRSR001558-1"/>
    </source>
</evidence>
<protein>
    <recommendedName>
        <fullName evidence="9">Glutathione synthetase</fullName>
        <shortName evidence="9">GSH-S</shortName>
        <ecNumber evidence="9">6.3.2.3</ecNumber>
    </recommendedName>
</protein>
<dbReference type="PANTHER" id="PTHR11130">
    <property type="entry name" value="GLUTATHIONE SYNTHETASE"/>
    <property type="match status" value="1"/>
</dbReference>
<evidence type="ECO:0000256" key="6">
    <source>
        <dbReference type="ARBA" id="ARBA00022741"/>
    </source>
</evidence>
<feature type="binding site" evidence="10">
    <location>
        <position position="437"/>
    </location>
    <ligand>
        <name>ATP</name>
        <dbReference type="ChEBI" id="CHEBI:30616"/>
    </ligand>
</feature>
<dbReference type="EC" id="6.3.2.3" evidence="9"/>
<dbReference type="Gene3D" id="3.30.1490.80">
    <property type="match status" value="1"/>
</dbReference>
<dbReference type="InterPro" id="IPR016185">
    <property type="entry name" value="PreATP-grasp_dom_sf"/>
</dbReference>
<evidence type="ECO:0000313" key="15">
    <source>
        <dbReference type="Proteomes" id="UP001378960"/>
    </source>
</evidence>
<feature type="binding site" evidence="11">
    <location>
        <position position="382"/>
    </location>
    <ligand>
        <name>Mg(2+)</name>
        <dbReference type="ChEBI" id="CHEBI:18420"/>
    </ligand>
</feature>
<name>A0AAV5RCS7_PICKL</name>
<dbReference type="NCBIfam" id="TIGR01986">
    <property type="entry name" value="glut_syn_euk"/>
    <property type="match status" value="1"/>
</dbReference>
<feature type="binding site" evidence="10">
    <location>
        <position position="466"/>
    </location>
    <ligand>
        <name>ATP</name>
        <dbReference type="ChEBI" id="CHEBI:30616"/>
    </ligand>
</feature>
<evidence type="ECO:0000259" key="13">
    <source>
        <dbReference type="Pfam" id="PF03199"/>
    </source>
</evidence>
<feature type="binding site" evidence="10">
    <location>
        <position position="320"/>
    </location>
    <ligand>
        <name>ATP</name>
        <dbReference type="ChEBI" id="CHEBI:30616"/>
    </ligand>
</feature>
<dbReference type="Gene3D" id="3.40.50.1760">
    <property type="entry name" value="Glutathione synthase, substrate-binding domain superfamily, eukaryotic"/>
    <property type="match status" value="1"/>
</dbReference>
<keyword evidence="5 9" id="KW-0479">Metal-binding</keyword>
<feature type="binding site" evidence="11">
    <location>
        <position position="142"/>
    </location>
    <ligand>
        <name>Mg(2+)</name>
        <dbReference type="ChEBI" id="CHEBI:18420"/>
    </ligand>
</feature>
<feature type="binding site" evidence="10">
    <location>
        <position position="389"/>
    </location>
    <ligand>
        <name>ATP</name>
        <dbReference type="ChEBI" id="CHEBI:30616"/>
    </ligand>
</feature>
<feature type="domain" description="Glutathione synthase substrate-binding" evidence="13">
    <location>
        <begin position="216"/>
        <end position="317"/>
    </location>
</feature>
<dbReference type="InterPro" id="IPR014709">
    <property type="entry name" value="Glutathione_synthase_C_euk"/>
</dbReference>
<evidence type="ECO:0000256" key="4">
    <source>
        <dbReference type="ARBA" id="ARBA00022684"/>
    </source>
</evidence>
<evidence type="ECO:0000256" key="8">
    <source>
        <dbReference type="ARBA" id="ARBA00022842"/>
    </source>
</evidence>
<dbReference type="Gene3D" id="3.30.1490.50">
    <property type="match status" value="1"/>
</dbReference>
<dbReference type="PANTHER" id="PTHR11130:SF0">
    <property type="entry name" value="GLUTATHIONE SYNTHETASE"/>
    <property type="match status" value="1"/>
</dbReference>
<evidence type="ECO:0000256" key="2">
    <source>
        <dbReference type="ARBA" id="ARBA00010385"/>
    </source>
</evidence>
<feature type="binding site" evidence="10">
    <location>
        <begin position="411"/>
        <end position="414"/>
    </location>
    <ligand>
        <name>ATP</name>
        <dbReference type="ChEBI" id="CHEBI:30616"/>
    </ligand>
</feature>
<dbReference type="SUPFAM" id="SSF56059">
    <property type="entry name" value="Glutathione synthetase ATP-binding domain-like"/>
    <property type="match status" value="1"/>
</dbReference>
<feature type="binding site" evidence="10">
    <location>
        <position position="464"/>
    </location>
    <ligand>
        <name>substrate</name>
    </ligand>
</feature>
<comment type="cofactor">
    <cofactor evidence="9 11">
        <name>Mg(2+)</name>
        <dbReference type="ChEBI" id="CHEBI:18420"/>
    </cofactor>
    <text evidence="9 11">Binds 1 Mg(2+) ion per subunit.</text>
</comment>
<dbReference type="Pfam" id="PF03917">
    <property type="entry name" value="GSH_synth_ATP"/>
    <property type="match status" value="1"/>
</dbReference>
<comment type="similarity">
    <text evidence="2 9">Belongs to the eukaryotic GSH synthase family.</text>
</comment>
<reference evidence="14 15" key="1">
    <citation type="journal article" date="2023" name="Elife">
        <title>Identification of key yeast species and microbe-microbe interactions impacting larval growth of Drosophila in the wild.</title>
        <authorList>
            <person name="Mure A."/>
            <person name="Sugiura Y."/>
            <person name="Maeda R."/>
            <person name="Honda K."/>
            <person name="Sakurai N."/>
            <person name="Takahashi Y."/>
            <person name="Watada M."/>
            <person name="Katoh T."/>
            <person name="Gotoh A."/>
            <person name="Gotoh Y."/>
            <person name="Taniguchi I."/>
            <person name="Nakamura K."/>
            <person name="Hayashi T."/>
            <person name="Katayama T."/>
            <person name="Uemura T."/>
            <person name="Hattori Y."/>
        </authorList>
    </citation>
    <scope>NUCLEOTIDE SEQUENCE [LARGE SCALE GENOMIC DNA]</scope>
    <source>
        <strain evidence="14 15">PK-24</strain>
    </source>
</reference>
<feature type="binding site" evidence="11">
    <location>
        <position position="140"/>
    </location>
    <ligand>
        <name>Mg(2+)</name>
        <dbReference type="ChEBI" id="CHEBI:18420"/>
    </ligand>
</feature>
<evidence type="ECO:0000313" key="14">
    <source>
        <dbReference type="EMBL" id="GMM49007.1"/>
    </source>
</evidence>
<evidence type="ECO:0000256" key="12">
    <source>
        <dbReference type="PIRSR" id="PIRSR001558-3"/>
    </source>
</evidence>
<evidence type="ECO:0000256" key="7">
    <source>
        <dbReference type="ARBA" id="ARBA00022840"/>
    </source>
</evidence>
<dbReference type="InterPro" id="IPR014049">
    <property type="entry name" value="Glutathione_synthase_N_euk"/>
</dbReference>
<proteinExistence type="inferred from homology"/>
<comment type="catalytic activity">
    <reaction evidence="9">
        <text>gamma-L-glutamyl-L-cysteine + glycine + ATP = glutathione + ADP + phosphate + H(+)</text>
        <dbReference type="Rhea" id="RHEA:13557"/>
        <dbReference type="ChEBI" id="CHEBI:15378"/>
        <dbReference type="ChEBI" id="CHEBI:30616"/>
        <dbReference type="ChEBI" id="CHEBI:43474"/>
        <dbReference type="ChEBI" id="CHEBI:57305"/>
        <dbReference type="ChEBI" id="CHEBI:57925"/>
        <dbReference type="ChEBI" id="CHEBI:58173"/>
        <dbReference type="ChEBI" id="CHEBI:456216"/>
        <dbReference type="EC" id="6.3.2.3"/>
    </reaction>
</comment>
<feature type="binding site" evidence="12">
    <location>
        <begin position="144"/>
        <end position="147"/>
    </location>
    <ligand>
        <name>substrate</name>
    </ligand>
</feature>